<proteinExistence type="predicted"/>
<dbReference type="EMBL" id="SFCI01000645">
    <property type="protein sequence ID" value="TFY78621.1"/>
    <property type="molecule type" value="Genomic_DNA"/>
</dbReference>
<keyword evidence="2" id="KW-1185">Reference proteome</keyword>
<evidence type="ECO:0000313" key="1">
    <source>
        <dbReference type="EMBL" id="TFY78621.1"/>
    </source>
</evidence>
<evidence type="ECO:0008006" key="3">
    <source>
        <dbReference type="Google" id="ProtNLM"/>
    </source>
</evidence>
<gene>
    <name evidence="1" type="ORF">EWM64_g5390</name>
</gene>
<dbReference type="Proteomes" id="UP000298061">
    <property type="component" value="Unassembled WGS sequence"/>
</dbReference>
<accession>A0A4Y9ZXJ0</accession>
<dbReference type="OrthoDB" id="3252356at2759"/>
<reference evidence="1 2" key="1">
    <citation type="submission" date="2019-02" db="EMBL/GenBank/DDBJ databases">
        <title>Genome sequencing of the rare red list fungi Hericium alpestre (H. flagellum).</title>
        <authorList>
            <person name="Buettner E."/>
            <person name="Kellner H."/>
        </authorList>
    </citation>
    <scope>NUCLEOTIDE SEQUENCE [LARGE SCALE GENOMIC DNA]</scope>
    <source>
        <strain evidence="1 2">DSM 108284</strain>
    </source>
</reference>
<dbReference type="AlphaFoldDB" id="A0A4Y9ZXJ0"/>
<name>A0A4Y9ZXJ0_9AGAM</name>
<dbReference type="STRING" id="135208.A0A4Y9ZXJ0"/>
<organism evidence="1 2">
    <name type="scientific">Hericium alpestre</name>
    <dbReference type="NCBI Taxonomy" id="135208"/>
    <lineage>
        <taxon>Eukaryota</taxon>
        <taxon>Fungi</taxon>
        <taxon>Dikarya</taxon>
        <taxon>Basidiomycota</taxon>
        <taxon>Agaricomycotina</taxon>
        <taxon>Agaricomycetes</taxon>
        <taxon>Russulales</taxon>
        <taxon>Hericiaceae</taxon>
        <taxon>Hericium</taxon>
    </lineage>
</organism>
<evidence type="ECO:0000313" key="2">
    <source>
        <dbReference type="Proteomes" id="UP000298061"/>
    </source>
</evidence>
<sequence length="549" mass="61775">MSSNNISVVSVSSAMQALPYEQTSLGRLSQDLVQYIFEMGTWSTGEHTDSLMFPLLVSHVCRAWCALSRATPTLWTLITLKDSSPIPNFHLDRQRLRLSQDCSLTVYLDLRVPGWKYENEDAHPVDSRAVKRMFYVLQNHLKRIRSFTVIADNFCPIHFTLQLLQTQPMPRLECLRVERASHSYTTSDEFFPIHLVLPVPSLEEANTVPGYQLQSMSLLGAHVDWRRWTSTNLVWLTISYLPHEDRPSIDLLRAVIGSCAHTLEYLEIQGAAPIMRDHENYAWCPPIPTDARVSLPMLKELVLGYFEPAEAVLMITLFRYPALKALTLRDICRSLAPPCARDHSTYNASLVLETLCLRDTPIPSVEQLTLDGIHTEPISLLPLHFLLSFPALHSFSVKDSSHSFIAALALVPQTVLHKTVPPLTCPLLRVLTLISMDACIVVPVLQWRALVAETTPGLTSRLASVAVYDAEWPADLSPQQARAALERFADAVSVGQGYQEADATSSSVDWMHWADEMGSDDEDEETDDEYLVDDEAYITEDFELGPYQP</sequence>
<comment type="caution">
    <text evidence="1">The sequence shown here is derived from an EMBL/GenBank/DDBJ whole genome shotgun (WGS) entry which is preliminary data.</text>
</comment>
<protein>
    <recommendedName>
        <fullName evidence="3">F-box domain-containing protein</fullName>
    </recommendedName>
</protein>